<keyword evidence="6" id="KW-1185">Reference proteome</keyword>
<feature type="region of interest" description="Disordered" evidence="2">
    <location>
        <begin position="659"/>
        <end position="743"/>
    </location>
</feature>
<sequence>MTLNLREQYEAAELFHEESKAKDEILASAAPLSLQKLRAGPKSIERPRHSRIKLSEDEVKTLTSKVSAGSSRSNYSMMNNMNVSREGRHNAVIQHFKEQLISVEESTIESLGKCKDDLIDKIRQLDEQVESVFESELNDKVLGRYRTLDPLTSIWSRISCQWDRERNELAMETSRTLGQLENDLMLHVSEEVRAVFPVLIDIGHQLADDVNRTLEDIVFPYNLRTLERRKEQHLFINDFRLVEIKKRDTDYYTRFQEREMLWKTCRVDGAKEEFTNTFDAIVSNPDFDQLFITFTQAQQELIHTVHSLLREMSEFTTPKLTTVFYNSFVSHTIAGVSEDLAQLHLSLLPKLKDYELTCQSHVSKAVNLLRNNLEVCLSDMEPDEINREVSTIVETTTKDRVKQREEKVLSILKRVGESLFIQQEQRQYEVDRVQLFVQSVARLWDEVVQMIKDHHLTYQTDVTALWDEYNTTLSGIEDEIDSIQRKMTIAPTLNDLEKLHAEIKSKLDRIGGVNVQLNEKGMQRALTLKTQAVDLKTAIFEKLMQFFHIRPVDIEEDVDEQVKELRQKHEGKKEETSPETEEKTEEAEPKKKKGARAKTPVKGKKGKKEESAEPIEEDAKPAEDYPVEILTDKTGTNYATLADLRLLCAPQPPLPFCSKEMFPYPPLPSEEEKQAAEDQPEEKELNQTTKKGKKEAKPKAAPKAAGKGKKKDPTPEPEVVEEEQPVPIEKPPPPPPKDAIPETLNGVTCFVDERIDPNEYFGFRRTVVEAFIDCCESSCNSMIELSNNQSDQDQKQYTVHLADSLRKLRPRAAEIELTIFDIRKGELSEYSERLTREMETVSRLLQRIEEDSDRQQAEMRDIADRYIQLIDADNQKLKQIGTTDTIERHLRKTKQEHDSSLKELQSKRRQADQAIEAATDSIVKRIDAYTSESQGFAEAETEKTKKQLDGLREANENEKQEQLTAIQQLSDELEARIAKAREESILLEIDHKRDVRFLEDFQSIFTSHSILQRNLLNKYSQENANSKTLLQQLKEHVEQGLRAHHQTQTNPGDTARETKGTLTQRDSHLGLTSRDPATSSQAFSWSRPVVQAKAPPQKVPSATAVNRKDQQSPSRTMDKTGHITRKAKPSQPKPDASSPNQVNAKDLPTDLHHLIMDELSRVVHSQHRRSSFLDCIKFPSPIHIPKGLMEHKNRPESSGEGKEDKEKGKKKAAGRPGTSSKSKKEAPKSEANTSLDSSVRASHILFHYHPERCQLSIEQKEIEEILAEEEEIIASIHIQPPTTTAAVITSQESSRFSTPIKEAEEKDEDGEEEAAATKEKGKAKKPQSASKKTKDKGGKKGKGGDEESGGVSPAAWEREAIENAEQLRSQRNGAKGILQHVFIIEESARSHCVALLMEYFFEVNKSKSKPVRDEQICPSYEEQLSIVEDSLVSYITEAERVITEGIEDLQQQVNELTKLLRVIPYVVTKHLLFTEESFFEQNIKSLKNSVSSLLKANETAKDKAKAQLNPTQATEDLQSVLAEVEAQELARMDQIKGSIVEKDIEIEQELTRFGNQITTLLPNSAETLLILSTHALTKDNLNDSYQPFRPSTPSESAGKKDKGAKKAAPKKDAKAKPDPVESEKPFSMEYQVKEWPGIVLTDLWNSKAFPSPVEQKEEKSEEVEEEEKVEERAKTPKGGKKDAKRAQTPKAKAKKGAKEKAAQPSASEGEGEQAKRSRSDGVEQLDSRENAMIVRQRDVVYQEAIAFFSTRRNQLRIEMKDQLDDIAEWADNWQQLAAQYKILL</sequence>
<feature type="coiled-coil region" evidence="1">
    <location>
        <begin position="831"/>
        <end position="865"/>
    </location>
</feature>
<keyword evidence="1" id="KW-0175">Coiled coil</keyword>
<feature type="compositionally biased region" description="Basic and acidic residues" evidence="2">
    <location>
        <begin position="1188"/>
        <end position="1207"/>
    </location>
</feature>
<dbReference type="InterPro" id="IPR028089">
    <property type="entry name" value="DUF4455"/>
</dbReference>
<dbReference type="InterPro" id="IPR027914">
    <property type="entry name" value="DUF4456"/>
</dbReference>
<feature type="region of interest" description="Disordered" evidence="2">
    <location>
        <begin position="1580"/>
        <end position="1624"/>
    </location>
</feature>
<feature type="compositionally biased region" description="Basic and acidic residues" evidence="2">
    <location>
        <begin position="561"/>
        <end position="576"/>
    </location>
</feature>
<feature type="compositionally biased region" description="Basic residues" evidence="2">
    <location>
        <begin position="1321"/>
        <end position="1334"/>
    </location>
</feature>
<evidence type="ECO:0000259" key="4">
    <source>
        <dbReference type="Pfam" id="PF14644"/>
    </source>
</evidence>
<feature type="coiled-coil region" evidence="1">
    <location>
        <begin position="890"/>
        <end position="990"/>
    </location>
</feature>
<feature type="compositionally biased region" description="Basic residues" evidence="2">
    <location>
        <begin position="590"/>
        <end position="606"/>
    </location>
</feature>
<feature type="compositionally biased region" description="Basic and acidic residues" evidence="2">
    <location>
        <begin position="1609"/>
        <end position="1624"/>
    </location>
</feature>
<proteinExistence type="predicted"/>
<gene>
    <name evidence="5" type="ORF">BLNAU_6415</name>
</gene>
<name>A0ABQ9Y4G5_9EUKA</name>
<dbReference type="Proteomes" id="UP001281761">
    <property type="component" value="Unassembled WGS sequence"/>
</dbReference>
<feature type="region of interest" description="Disordered" evidence="2">
    <location>
        <begin position="1039"/>
        <end position="1145"/>
    </location>
</feature>
<organism evidence="5 6">
    <name type="scientific">Blattamonas nauphoetae</name>
    <dbReference type="NCBI Taxonomy" id="2049346"/>
    <lineage>
        <taxon>Eukaryota</taxon>
        <taxon>Metamonada</taxon>
        <taxon>Preaxostyla</taxon>
        <taxon>Oxymonadida</taxon>
        <taxon>Blattamonas</taxon>
    </lineage>
</organism>
<feature type="compositionally biased region" description="Basic and acidic residues" evidence="2">
    <location>
        <begin position="1712"/>
        <end position="1729"/>
    </location>
</feature>
<evidence type="ECO:0000259" key="3">
    <source>
        <dbReference type="Pfam" id="PF14643"/>
    </source>
</evidence>
<evidence type="ECO:0000313" key="5">
    <source>
        <dbReference type="EMBL" id="KAK2958646.1"/>
    </source>
</evidence>
<feature type="domain" description="DUF4455" evidence="3">
    <location>
        <begin position="84"/>
        <end position="551"/>
    </location>
</feature>
<feature type="compositionally biased region" description="Basic and acidic residues" evidence="2">
    <location>
        <begin position="1335"/>
        <end position="1345"/>
    </location>
</feature>
<protein>
    <submittedName>
        <fullName evidence="5">Uncharacterized protein</fullName>
    </submittedName>
</protein>
<dbReference type="Pfam" id="PF14643">
    <property type="entry name" value="DUF4455"/>
    <property type="match status" value="1"/>
</dbReference>
<feature type="compositionally biased region" description="Basic and acidic residues" evidence="2">
    <location>
        <begin position="1669"/>
        <end position="1685"/>
    </location>
</feature>
<feature type="compositionally biased region" description="Polar residues" evidence="2">
    <location>
        <begin position="1582"/>
        <end position="1595"/>
    </location>
</feature>
<feature type="region of interest" description="Disordered" evidence="2">
    <location>
        <begin position="1283"/>
        <end position="1354"/>
    </location>
</feature>
<evidence type="ECO:0000313" key="6">
    <source>
        <dbReference type="Proteomes" id="UP001281761"/>
    </source>
</evidence>
<evidence type="ECO:0000256" key="2">
    <source>
        <dbReference type="SAM" id="MobiDB-lite"/>
    </source>
</evidence>
<feature type="domain" description="DUF4456" evidence="4">
    <location>
        <begin position="1396"/>
        <end position="1583"/>
    </location>
</feature>
<feature type="compositionally biased region" description="Acidic residues" evidence="2">
    <location>
        <begin position="1305"/>
        <end position="1314"/>
    </location>
</feature>
<feature type="compositionally biased region" description="Polar residues" evidence="2">
    <location>
        <begin position="1283"/>
        <end position="1297"/>
    </location>
</feature>
<feature type="compositionally biased region" description="Pro residues" evidence="2">
    <location>
        <begin position="728"/>
        <end position="738"/>
    </location>
</feature>
<comment type="caution">
    <text evidence="5">The sequence shown here is derived from an EMBL/GenBank/DDBJ whole genome shotgun (WGS) entry which is preliminary data.</text>
</comment>
<dbReference type="Pfam" id="PF14644">
    <property type="entry name" value="DUF4456"/>
    <property type="match status" value="1"/>
</dbReference>
<feature type="region of interest" description="Disordered" evidence="2">
    <location>
        <begin position="561"/>
        <end position="626"/>
    </location>
</feature>
<reference evidence="5 6" key="1">
    <citation type="journal article" date="2022" name="bioRxiv">
        <title>Genomics of Preaxostyla Flagellates Illuminates Evolutionary Transitions and the Path Towards Mitochondrial Loss.</title>
        <authorList>
            <person name="Novak L.V.F."/>
            <person name="Treitli S.C."/>
            <person name="Pyrih J."/>
            <person name="Halakuc P."/>
            <person name="Pipaliya S.V."/>
            <person name="Vacek V."/>
            <person name="Brzon O."/>
            <person name="Soukal P."/>
            <person name="Eme L."/>
            <person name="Dacks J.B."/>
            <person name="Karnkowska A."/>
            <person name="Elias M."/>
            <person name="Hampl V."/>
        </authorList>
    </citation>
    <scope>NUCLEOTIDE SEQUENCE [LARGE SCALE GENOMIC DNA]</scope>
    <source>
        <strain evidence="5">NAU3</strain>
        <tissue evidence="5">Gut</tissue>
    </source>
</reference>
<feature type="region of interest" description="Disordered" evidence="2">
    <location>
        <begin position="1650"/>
        <end position="1729"/>
    </location>
</feature>
<dbReference type="EMBL" id="JARBJD010000036">
    <property type="protein sequence ID" value="KAK2958646.1"/>
    <property type="molecule type" value="Genomic_DNA"/>
</dbReference>
<accession>A0ABQ9Y4G5</accession>
<feature type="compositionally biased region" description="Polar residues" evidence="2">
    <location>
        <begin position="1075"/>
        <end position="1084"/>
    </location>
</feature>
<feature type="region of interest" description="Disordered" evidence="2">
    <location>
        <begin position="1183"/>
        <end position="1235"/>
    </location>
</feature>
<feature type="compositionally biased region" description="Basic and acidic residues" evidence="2">
    <location>
        <begin position="607"/>
        <end position="623"/>
    </location>
</feature>
<evidence type="ECO:0000256" key="1">
    <source>
        <dbReference type="SAM" id="Coils"/>
    </source>
</evidence>
<feature type="compositionally biased region" description="Basic and acidic residues" evidence="2">
    <location>
        <begin position="1106"/>
        <end position="1121"/>
    </location>
</feature>